<keyword evidence="1" id="KW-0472">Membrane</keyword>
<reference evidence="3 4" key="1">
    <citation type="submission" date="2019-12" db="EMBL/GenBank/DDBJ databases">
        <title>Mucilaginibacter sp. HMF7410 genome sequencing and assembly.</title>
        <authorList>
            <person name="Kang H."/>
            <person name="Cha I."/>
            <person name="Kim H."/>
            <person name="Joh K."/>
        </authorList>
    </citation>
    <scope>NUCLEOTIDE SEQUENCE [LARGE SCALE GENOMIC DNA]</scope>
    <source>
        <strain evidence="3 4">HMF7410</strain>
    </source>
</reference>
<proteinExistence type="predicted"/>
<organism evidence="3 4">
    <name type="scientific">Mucilaginibacter arboris</name>
    <dbReference type="NCBI Taxonomy" id="2682090"/>
    <lineage>
        <taxon>Bacteria</taxon>
        <taxon>Pseudomonadati</taxon>
        <taxon>Bacteroidota</taxon>
        <taxon>Sphingobacteriia</taxon>
        <taxon>Sphingobacteriales</taxon>
        <taxon>Sphingobacteriaceae</taxon>
        <taxon>Mucilaginibacter</taxon>
    </lineage>
</organism>
<feature type="transmembrane region" description="Helical" evidence="1">
    <location>
        <begin position="266"/>
        <end position="283"/>
    </location>
</feature>
<keyword evidence="1" id="KW-1133">Transmembrane helix</keyword>
<dbReference type="InterPro" id="IPR025646">
    <property type="entry name" value="DUF4350"/>
</dbReference>
<dbReference type="Proteomes" id="UP000462014">
    <property type="component" value="Unassembled WGS sequence"/>
</dbReference>
<keyword evidence="4" id="KW-1185">Reference proteome</keyword>
<gene>
    <name evidence="3" type="ORF">GO621_06600</name>
</gene>
<dbReference type="AlphaFoldDB" id="A0A7K1SV44"/>
<evidence type="ECO:0000256" key="1">
    <source>
        <dbReference type="SAM" id="Phobius"/>
    </source>
</evidence>
<accession>A0A7K1SV44</accession>
<evidence type="ECO:0000313" key="4">
    <source>
        <dbReference type="Proteomes" id="UP000462014"/>
    </source>
</evidence>
<sequence length="399" mass="46208">MKDLKIYLIIAFSLLLVYCVVQYNRPKPVDWEPTYLNTDKIPYGTFILYHQLNDIFPGATIRSSRQPVYNTLYDALAEHRYRPGTYLIVAPKVDIDQYDYEQMINYIKKGNAVFIASFYVSQFLSDTLKLKINSEPSFSFKKKTKTGFTNPALKPKQIYAFDRQIGNQYFSKFDTSKAVVLGKNQYNHSNFIRYQFGKGFLYLMPSPDYFINYNLLKPAGSDYAAKALSYLPAKGEIIWDEYASAGAANADDSPMRVFLSHAELRRAYFMALFSLLFFVLYGIKRRQRIIPVADPLQNATVDFVKVVGQVYYQQRNNLNIASKKVTFFLEHIRSRYQLKTNVLDQELMETLISKSGANAETVAQIFKYIDYVQTGKQISDRELINLNYLTEQFYKQAGL</sequence>
<dbReference type="EMBL" id="WPIK01000005">
    <property type="protein sequence ID" value="MVN21201.1"/>
    <property type="molecule type" value="Genomic_DNA"/>
</dbReference>
<feature type="transmembrane region" description="Helical" evidence="1">
    <location>
        <begin position="6"/>
        <end position="23"/>
    </location>
</feature>
<name>A0A7K1SV44_9SPHI</name>
<feature type="domain" description="DUF4350" evidence="2">
    <location>
        <begin position="39"/>
        <end position="225"/>
    </location>
</feature>
<dbReference type="RefSeq" id="WP_157565354.1">
    <property type="nucleotide sequence ID" value="NZ_WPIK01000005.1"/>
</dbReference>
<evidence type="ECO:0000313" key="3">
    <source>
        <dbReference type="EMBL" id="MVN21201.1"/>
    </source>
</evidence>
<comment type="caution">
    <text evidence="3">The sequence shown here is derived from an EMBL/GenBank/DDBJ whole genome shotgun (WGS) entry which is preliminary data.</text>
</comment>
<evidence type="ECO:0000259" key="2">
    <source>
        <dbReference type="Pfam" id="PF14258"/>
    </source>
</evidence>
<keyword evidence="1" id="KW-0812">Transmembrane</keyword>
<dbReference type="Pfam" id="PF14258">
    <property type="entry name" value="DUF4350"/>
    <property type="match status" value="1"/>
</dbReference>
<protein>
    <submittedName>
        <fullName evidence="3">DUF4350 domain-containing protein</fullName>
    </submittedName>
</protein>